<comment type="caution">
    <text evidence="2">The sequence shown here is derived from an EMBL/GenBank/DDBJ whole genome shotgun (WGS) entry which is preliminary data.</text>
</comment>
<name>A0AAD9FP85_DISEL</name>
<feature type="region of interest" description="Disordered" evidence="1">
    <location>
        <begin position="38"/>
        <end position="83"/>
    </location>
</feature>
<feature type="non-terminal residue" evidence="2">
    <location>
        <position position="1"/>
    </location>
</feature>
<dbReference type="EMBL" id="JASDAP010000001">
    <property type="protein sequence ID" value="KAK1906470.1"/>
    <property type="molecule type" value="Genomic_DNA"/>
</dbReference>
<dbReference type="Proteomes" id="UP001228049">
    <property type="component" value="Unassembled WGS sequence"/>
</dbReference>
<evidence type="ECO:0000256" key="1">
    <source>
        <dbReference type="SAM" id="MobiDB-lite"/>
    </source>
</evidence>
<reference evidence="2" key="1">
    <citation type="submission" date="2023-04" db="EMBL/GenBank/DDBJ databases">
        <title>Chromosome-level genome of Chaenocephalus aceratus.</title>
        <authorList>
            <person name="Park H."/>
        </authorList>
    </citation>
    <scope>NUCLEOTIDE SEQUENCE</scope>
    <source>
        <strain evidence="2">DE</strain>
        <tissue evidence="2">Muscle</tissue>
    </source>
</reference>
<feature type="compositionally biased region" description="Basic and acidic residues" evidence="1">
    <location>
        <begin position="67"/>
        <end position="83"/>
    </location>
</feature>
<evidence type="ECO:0000313" key="3">
    <source>
        <dbReference type="Proteomes" id="UP001228049"/>
    </source>
</evidence>
<sequence length="83" mass="8759">GSLLFKLLINLEQTAPQPLTERGSSPMGAAAVDWGLDGETKPRPFLHRAPGGEGRGLGDRAGVGHVLGDRQEGGGRERSQENK</sequence>
<protein>
    <submittedName>
        <fullName evidence="2">33 kDa chaperonin</fullName>
    </submittedName>
</protein>
<feature type="compositionally biased region" description="Gly residues" evidence="1">
    <location>
        <begin position="51"/>
        <end position="61"/>
    </location>
</feature>
<organism evidence="2 3">
    <name type="scientific">Dissostichus eleginoides</name>
    <name type="common">Patagonian toothfish</name>
    <name type="synonym">Dissostichus amissus</name>
    <dbReference type="NCBI Taxonomy" id="100907"/>
    <lineage>
        <taxon>Eukaryota</taxon>
        <taxon>Metazoa</taxon>
        <taxon>Chordata</taxon>
        <taxon>Craniata</taxon>
        <taxon>Vertebrata</taxon>
        <taxon>Euteleostomi</taxon>
        <taxon>Actinopterygii</taxon>
        <taxon>Neopterygii</taxon>
        <taxon>Teleostei</taxon>
        <taxon>Neoteleostei</taxon>
        <taxon>Acanthomorphata</taxon>
        <taxon>Eupercaria</taxon>
        <taxon>Perciformes</taxon>
        <taxon>Notothenioidei</taxon>
        <taxon>Nototheniidae</taxon>
        <taxon>Dissostichus</taxon>
    </lineage>
</organism>
<dbReference type="AlphaFoldDB" id="A0AAD9FP85"/>
<keyword evidence="3" id="KW-1185">Reference proteome</keyword>
<proteinExistence type="predicted"/>
<feature type="non-terminal residue" evidence="2">
    <location>
        <position position="83"/>
    </location>
</feature>
<accession>A0AAD9FP85</accession>
<evidence type="ECO:0000313" key="2">
    <source>
        <dbReference type="EMBL" id="KAK1906470.1"/>
    </source>
</evidence>
<gene>
    <name evidence="2" type="ORF">KUDE01_008867</name>
</gene>